<name>A0A5N5MGJ2_9ROSI</name>
<reference evidence="3" key="1">
    <citation type="journal article" date="2019" name="Gigascience">
        <title>De novo genome assembly of the endangered Acer yangbiense, a plant species with extremely small populations endemic to Yunnan Province, China.</title>
        <authorList>
            <person name="Yang J."/>
            <person name="Wariss H.M."/>
            <person name="Tao L."/>
            <person name="Zhang R."/>
            <person name="Yun Q."/>
            <person name="Hollingsworth P."/>
            <person name="Dao Z."/>
            <person name="Luo G."/>
            <person name="Guo H."/>
            <person name="Ma Y."/>
            <person name="Sun W."/>
        </authorList>
    </citation>
    <scope>NUCLEOTIDE SEQUENCE [LARGE SCALE GENOMIC DNA]</scope>
    <source>
        <strain evidence="3">cv. br00</strain>
    </source>
</reference>
<keyword evidence="1" id="KW-1133">Transmembrane helix</keyword>
<dbReference type="AlphaFoldDB" id="A0A5N5MGJ2"/>
<sequence length="185" mass="20631">MEAPEFHMGYKLETSLPYFCQPVLVRFKPSNDKVRKYIVAVCCLLFLEATMLVAIFFKMDWGKKISAYTGEENTYFEMVILINVKISSAITILILVAQSSVVILAAILLATGAEPRTHFLEVDTSIFIQSFLVPTESPGFAEISGQACRRCGTSLSLGGGTARRSFLSRIKSLLGRRFQRPNTVY</sequence>
<organism evidence="2 3">
    <name type="scientific">Salix brachista</name>
    <dbReference type="NCBI Taxonomy" id="2182728"/>
    <lineage>
        <taxon>Eukaryota</taxon>
        <taxon>Viridiplantae</taxon>
        <taxon>Streptophyta</taxon>
        <taxon>Embryophyta</taxon>
        <taxon>Tracheophyta</taxon>
        <taxon>Spermatophyta</taxon>
        <taxon>Magnoliopsida</taxon>
        <taxon>eudicotyledons</taxon>
        <taxon>Gunneridae</taxon>
        <taxon>Pentapetalae</taxon>
        <taxon>rosids</taxon>
        <taxon>fabids</taxon>
        <taxon>Malpighiales</taxon>
        <taxon>Salicaceae</taxon>
        <taxon>Saliceae</taxon>
        <taxon>Salix</taxon>
    </lineage>
</organism>
<accession>A0A5N5MGJ2</accession>
<evidence type="ECO:0000256" key="1">
    <source>
        <dbReference type="SAM" id="Phobius"/>
    </source>
</evidence>
<dbReference type="Proteomes" id="UP000326939">
    <property type="component" value="Chromosome 6"/>
</dbReference>
<protein>
    <submittedName>
        <fullName evidence="2">Uncharacterized protein</fullName>
    </submittedName>
</protein>
<evidence type="ECO:0000313" key="3">
    <source>
        <dbReference type="Proteomes" id="UP000326939"/>
    </source>
</evidence>
<evidence type="ECO:0000313" key="2">
    <source>
        <dbReference type="EMBL" id="KAB5553246.1"/>
    </source>
</evidence>
<proteinExistence type="predicted"/>
<feature type="transmembrane region" description="Helical" evidence="1">
    <location>
        <begin position="86"/>
        <end position="110"/>
    </location>
</feature>
<feature type="transmembrane region" description="Helical" evidence="1">
    <location>
        <begin position="37"/>
        <end position="57"/>
    </location>
</feature>
<gene>
    <name evidence="2" type="ORF">DKX38_010557</name>
</gene>
<dbReference type="EMBL" id="VDCV01000006">
    <property type="protein sequence ID" value="KAB5553246.1"/>
    <property type="molecule type" value="Genomic_DNA"/>
</dbReference>
<comment type="caution">
    <text evidence="2">The sequence shown here is derived from an EMBL/GenBank/DDBJ whole genome shotgun (WGS) entry which is preliminary data.</text>
</comment>
<keyword evidence="3" id="KW-1185">Reference proteome</keyword>
<keyword evidence="1" id="KW-0472">Membrane</keyword>
<keyword evidence="1" id="KW-0812">Transmembrane</keyword>